<organism evidence="9">
    <name type="scientific">Candida tenuis (strain ATCC 10573 / BCRC 21748 / CBS 615 / JCM 9827 / NBRC 10315 / NRRL Y-1498 / VKM Y-70)</name>
    <name type="common">Yeast</name>
    <name type="synonym">Yamadazyma tenuis</name>
    <dbReference type="NCBI Taxonomy" id="590646"/>
    <lineage>
        <taxon>Eukaryota</taxon>
        <taxon>Fungi</taxon>
        <taxon>Dikarya</taxon>
        <taxon>Ascomycota</taxon>
        <taxon>Saccharomycotina</taxon>
        <taxon>Pichiomycetes</taxon>
        <taxon>Debaryomycetaceae</taxon>
        <taxon>Yamadazyma</taxon>
    </lineage>
</organism>
<keyword evidence="3 6" id="KW-0812">Transmembrane</keyword>
<feature type="transmembrane region" description="Helical" evidence="6">
    <location>
        <begin position="138"/>
        <end position="159"/>
    </location>
</feature>
<accession>G3B443</accession>
<dbReference type="GO" id="GO:0005886">
    <property type="term" value="C:plasma membrane"/>
    <property type="evidence" value="ECO:0007669"/>
    <property type="project" value="UniProtKB-SubCell"/>
</dbReference>
<evidence type="ECO:0000256" key="1">
    <source>
        <dbReference type="ARBA" id="ARBA00004651"/>
    </source>
</evidence>
<keyword evidence="4 6" id="KW-1133">Transmembrane helix</keyword>
<evidence type="ECO:0000256" key="6">
    <source>
        <dbReference type="SAM" id="Phobius"/>
    </source>
</evidence>
<comment type="subcellular location">
    <subcellularLocation>
        <location evidence="1">Cell membrane</location>
        <topology evidence="1">Multi-pass membrane protein</topology>
    </subcellularLocation>
</comment>
<dbReference type="InterPro" id="IPR003807">
    <property type="entry name" value="DUF202"/>
</dbReference>
<dbReference type="InterPro" id="IPR052053">
    <property type="entry name" value="IM_YidH-like"/>
</dbReference>
<dbReference type="OrthoDB" id="199599at2759"/>
<evidence type="ECO:0000313" key="9">
    <source>
        <dbReference type="Proteomes" id="UP000000707"/>
    </source>
</evidence>
<evidence type="ECO:0000259" key="7">
    <source>
        <dbReference type="Pfam" id="PF02656"/>
    </source>
</evidence>
<dbReference type="HOGENOM" id="CLU_113391_0_0_1"/>
<evidence type="ECO:0000256" key="3">
    <source>
        <dbReference type="ARBA" id="ARBA00022692"/>
    </source>
</evidence>
<keyword evidence="5 6" id="KW-0472">Membrane</keyword>
<dbReference type="Proteomes" id="UP000000707">
    <property type="component" value="Unassembled WGS sequence"/>
</dbReference>
<dbReference type="PANTHER" id="PTHR34187">
    <property type="entry name" value="FGR18P"/>
    <property type="match status" value="1"/>
</dbReference>
<feature type="domain" description="DUF202" evidence="7">
    <location>
        <begin position="42"/>
        <end position="119"/>
    </location>
</feature>
<dbReference type="EMBL" id="GL996521">
    <property type="protein sequence ID" value="EGV63770.1"/>
    <property type="molecule type" value="Genomic_DNA"/>
</dbReference>
<dbReference type="eggNOG" id="ENOG502SF8V">
    <property type="taxonomic scope" value="Eukaryota"/>
</dbReference>
<name>G3B443_CANTC</name>
<dbReference type="Pfam" id="PF02656">
    <property type="entry name" value="DUF202"/>
    <property type="match status" value="1"/>
</dbReference>
<keyword evidence="9" id="KW-1185">Reference proteome</keyword>
<evidence type="ECO:0000256" key="5">
    <source>
        <dbReference type="ARBA" id="ARBA00023136"/>
    </source>
</evidence>
<protein>
    <recommendedName>
        <fullName evidence="7">DUF202 domain-containing protein</fullName>
    </recommendedName>
</protein>
<sequence>MYKIIHKGGCPQLCHSPRTIFAPFFKSFHKTMILKIKTSEPRDALQSERTCLSFIRFSTTLFITSFGILLNFKLDSSSSAPLRQDFLSSYYSKVLSYMLIALSGLFLVLSGITYFVTMKRYKLGKIENFGFNNVYHSVLVFVLILVLFVVNIALLVSSYKTD</sequence>
<evidence type="ECO:0000256" key="4">
    <source>
        <dbReference type="ARBA" id="ARBA00022989"/>
    </source>
</evidence>
<gene>
    <name evidence="8" type="ORF">CANTEDRAFT_104939</name>
</gene>
<reference evidence="8 9" key="1">
    <citation type="journal article" date="2011" name="Proc. Natl. Acad. Sci. U.S.A.">
        <title>Comparative genomics of xylose-fermenting fungi for enhanced biofuel production.</title>
        <authorList>
            <person name="Wohlbach D.J."/>
            <person name="Kuo A."/>
            <person name="Sato T.K."/>
            <person name="Potts K.M."/>
            <person name="Salamov A.A."/>
            <person name="LaButti K.M."/>
            <person name="Sun H."/>
            <person name="Clum A."/>
            <person name="Pangilinan J.L."/>
            <person name="Lindquist E.A."/>
            <person name="Lucas S."/>
            <person name="Lapidus A."/>
            <person name="Jin M."/>
            <person name="Gunawan C."/>
            <person name="Balan V."/>
            <person name="Dale B.E."/>
            <person name="Jeffries T.W."/>
            <person name="Zinkel R."/>
            <person name="Barry K.W."/>
            <person name="Grigoriev I.V."/>
            <person name="Gasch A.P."/>
        </authorList>
    </citation>
    <scope>NUCLEOTIDE SEQUENCE [LARGE SCALE GENOMIC DNA]</scope>
    <source>
        <strain evidence="9">ATCC 10573 / BCRC 21748 / CBS 615 / JCM 9827 / NBRC 10315 / NRRL Y-1498 / VKM Y-70</strain>
    </source>
</reference>
<evidence type="ECO:0000256" key="2">
    <source>
        <dbReference type="ARBA" id="ARBA00022475"/>
    </source>
</evidence>
<feature type="transmembrane region" description="Helical" evidence="6">
    <location>
        <begin position="94"/>
        <end position="117"/>
    </location>
</feature>
<proteinExistence type="predicted"/>
<keyword evidence="2" id="KW-1003">Cell membrane</keyword>
<feature type="transmembrane region" description="Helical" evidence="6">
    <location>
        <begin position="54"/>
        <end position="74"/>
    </location>
</feature>
<dbReference type="PANTHER" id="PTHR34187:SF2">
    <property type="entry name" value="DUF202 DOMAIN-CONTAINING PROTEIN"/>
    <property type="match status" value="1"/>
</dbReference>
<dbReference type="AlphaFoldDB" id="G3B443"/>
<evidence type="ECO:0000313" key="8">
    <source>
        <dbReference type="EMBL" id="EGV63770.1"/>
    </source>
</evidence>